<name>A0A433QAA3_9FUNG</name>
<dbReference type="AlphaFoldDB" id="A0A433QAA3"/>
<comment type="caution">
    <text evidence="1">The sequence shown here is derived from an EMBL/GenBank/DDBJ whole genome shotgun (WGS) entry which is preliminary data.</text>
</comment>
<evidence type="ECO:0000313" key="1">
    <source>
        <dbReference type="EMBL" id="RUS26717.1"/>
    </source>
</evidence>
<keyword evidence="2" id="KW-1185">Reference proteome</keyword>
<reference evidence="1 2" key="1">
    <citation type="journal article" date="2018" name="New Phytol.">
        <title>Phylogenomics of Endogonaceae and evolution of mycorrhizas within Mucoromycota.</title>
        <authorList>
            <person name="Chang Y."/>
            <person name="Desiro A."/>
            <person name="Na H."/>
            <person name="Sandor L."/>
            <person name="Lipzen A."/>
            <person name="Clum A."/>
            <person name="Barry K."/>
            <person name="Grigoriev I.V."/>
            <person name="Martin F.M."/>
            <person name="Stajich J.E."/>
            <person name="Smith M.E."/>
            <person name="Bonito G."/>
            <person name="Spatafora J.W."/>
        </authorList>
    </citation>
    <scope>NUCLEOTIDE SEQUENCE [LARGE SCALE GENOMIC DNA]</scope>
    <source>
        <strain evidence="1 2">AD002</strain>
    </source>
</reference>
<sequence length="114" mass="12042">MSSKLMKGERTKLDLAVLAEKQVLALDVAVNEALVVKDREDAATHEVHGHPNLVTPQGDLAHLDKVDVARRHDAELAQDSGAVLAVGINLATLDGNDDVGVRPHVSPDDGAVNT</sequence>
<feature type="non-terminal residue" evidence="1">
    <location>
        <position position="114"/>
    </location>
</feature>
<evidence type="ECO:0000313" key="2">
    <source>
        <dbReference type="Proteomes" id="UP000274822"/>
    </source>
</evidence>
<proteinExistence type="predicted"/>
<dbReference type="Proteomes" id="UP000274822">
    <property type="component" value="Unassembled WGS sequence"/>
</dbReference>
<dbReference type="EMBL" id="RBNJ01009830">
    <property type="protein sequence ID" value="RUS26717.1"/>
    <property type="molecule type" value="Genomic_DNA"/>
</dbReference>
<gene>
    <name evidence="1" type="ORF">BC938DRAFT_484219</name>
</gene>
<protein>
    <submittedName>
        <fullName evidence="1">Uncharacterized protein</fullName>
    </submittedName>
</protein>
<organism evidence="1 2">
    <name type="scientific">Jimgerdemannia flammicorona</name>
    <dbReference type="NCBI Taxonomy" id="994334"/>
    <lineage>
        <taxon>Eukaryota</taxon>
        <taxon>Fungi</taxon>
        <taxon>Fungi incertae sedis</taxon>
        <taxon>Mucoromycota</taxon>
        <taxon>Mucoromycotina</taxon>
        <taxon>Endogonomycetes</taxon>
        <taxon>Endogonales</taxon>
        <taxon>Endogonaceae</taxon>
        <taxon>Jimgerdemannia</taxon>
    </lineage>
</organism>
<accession>A0A433QAA3</accession>